<dbReference type="EMBL" id="BMZQ01000002">
    <property type="protein sequence ID" value="GHD14613.1"/>
    <property type="molecule type" value="Genomic_DNA"/>
</dbReference>
<dbReference type="PANTHER" id="PTHR46383">
    <property type="entry name" value="ASPARTATE AMINOTRANSFERASE"/>
    <property type="match status" value="1"/>
</dbReference>
<dbReference type="AlphaFoldDB" id="A0A8J3GKX9"/>
<dbReference type="RefSeq" id="WP_189503509.1">
    <property type="nucleotide sequence ID" value="NZ_BMZQ01000002.1"/>
</dbReference>
<evidence type="ECO:0000256" key="7">
    <source>
        <dbReference type="RuleBase" id="RU000481"/>
    </source>
</evidence>
<dbReference type="Proteomes" id="UP000630142">
    <property type="component" value="Unassembled WGS sequence"/>
</dbReference>
<dbReference type="GO" id="GO:0004069">
    <property type="term" value="F:L-aspartate:2-oxoglutarate aminotransferase activity"/>
    <property type="evidence" value="ECO:0007669"/>
    <property type="project" value="UniProtKB-EC"/>
</dbReference>
<keyword evidence="4 7" id="KW-0808">Transferase</keyword>
<dbReference type="InterPro" id="IPR015421">
    <property type="entry name" value="PyrdxlP-dep_Trfase_major"/>
</dbReference>
<keyword evidence="5" id="KW-0663">Pyridoxal phosphate</keyword>
<comment type="similarity">
    <text evidence="2 7">Belongs to the class-I pyridoxal-phosphate-dependent aminotransferase family.</text>
</comment>
<dbReference type="NCBIfam" id="NF004770">
    <property type="entry name" value="PRK06108.1"/>
    <property type="match status" value="1"/>
</dbReference>
<dbReference type="GO" id="GO:0030170">
    <property type="term" value="F:pyridoxal phosphate binding"/>
    <property type="evidence" value="ECO:0007669"/>
    <property type="project" value="InterPro"/>
</dbReference>
<evidence type="ECO:0000256" key="5">
    <source>
        <dbReference type="ARBA" id="ARBA00022898"/>
    </source>
</evidence>
<protein>
    <recommendedName>
        <fullName evidence="7">Aminotransferase</fullName>
        <ecNumber evidence="7">2.6.1.-</ecNumber>
    </recommendedName>
</protein>
<evidence type="ECO:0000259" key="8">
    <source>
        <dbReference type="Pfam" id="PF00155"/>
    </source>
</evidence>
<gene>
    <name evidence="9" type="ORF">GCM10016234_20370</name>
</gene>
<dbReference type="InterPro" id="IPR004838">
    <property type="entry name" value="NHTrfase_class1_PyrdxlP-BS"/>
</dbReference>
<dbReference type="CDD" id="cd00609">
    <property type="entry name" value="AAT_like"/>
    <property type="match status" value="1"/>
</dbReference>
<comment type="catalytic activity">
    <reaction evidence="6">
        <text>L-aspartate + 2-oxoglutarate = oxaloacetate + L-glutamate</text>
        <dbReference type="Rhea" id="RHEA:21824"/>
        <dbReference type="ChEBI" id="CHEBI:16452"/>
        <dbReference type="ChEBI" id="CHEBI:16810"/>
        <dbReference type="ChEBI" id="CHEBI:29985"/>
        <dbReference type="ChEBI" id="CHEBI:29991"/>
        <dbReference type="EC" id="2.6.1.1"/>
    </reaction>
</comment>
<feature type="domain" description="Aminotransferase class I/classII large" evidence="8">
    <location>
        <begin position="38"/>
        <end position="381"/>
    </location>
</feature>
<evidence type="ECO:0000256" key="2">
    <source>
        <dbReference type="ARBA" id="ARBA00007441"/>
    </source>
</evidence>
<dbReference type="SUPFAM" id="SSF53383">
    <property type="entry name" value="PLP-dependent transferases"/>
    <property type="match status" value="1"/>
</dbReference>
<organism evidence="9 10">
    <name type="scientific">Tianweitania populi</name>
    <dbReference type="NCBI Taxonomy" id="1607949"/>
    <lineage>
        <taxon>Bacteria</taxon>
        <taxon>Pseudomonadati</taxon>
        <taxon>Pseudomonadota</taxon>
        <taxon>Alphaproteobacteria</taxon>
        <taxon>Hyphomicrobiales</taxon>
        <taxon>Phyllobacteriaceae</taxon>
        <taxon>Tianweitania</taxon>
    </lineage>
</organism>
<dbReference type="InterPro" id="IPR015422">
    <property type="entry name" value="PyrdxlP-dep_Trfase_small"/>
</dbReference>
<evidence type="ECO:0000256" key="1">
    <source>
        <dbReference type="ARBA" id="ARBA00001933"/>
    </source>
</evidence>
<evidence type="ECO:0000313" key="9">
    <source>
        <dbReference type="EMBL" id="GHD14613.1"/>
    </source>
</evidence>
<keyword evidence="3 7" id="KW-0032">Aminotransferase</keyword>
<dbReference type="PROSITE" id="PS00105">
    <property type="entry name" value="AA_TRANSFER_CLASS_1"/>
    <property type="match status" value="1"/>
</dbReference>
<dbReference type="InterPro" id="IPR015424">
    <property type="entry name" value="PyrdxlP-dep_Trfase"/>
</dbReference>
<dbReference type="GO" id="GO:0006520">
    <property type="term" value="P:amino acid metabolic process"/>
    <property type="evidence" value="ECO:0007669"/>
    <property type="project" value="InterPro"/>
</dbReference>
<evidence type="ECO:0000256" key="6">
    <source>
        <dbReference type="ARBA" id="ARBA00049185"/>
    </source>
</evidence>
<dbReference type="InterPro" id="IPR004839">
    <property type="entry name" value="Aminotransferase_I/II_large"/>
</dbReference>
<keyword evidence="10" id="KW-1185">Reference proteome</keyword>
<evidence type="ECO:0000256" key="4">
    <source>
        <dbReference type="ARBA" id="ARBA00022679"/>
    </source>
</evidence>
<dbReference type="Gene3D" id="3.40.640.10">
    <property type="entry name" value="Type I PLP-dependent aspartate aminotransferase-like (Major domain)"/>
    <property type="match status" value="1"/>
</dbReference>
<name>A0A8J3GKX9_9HYPH</name>
<comment type="caution">
    <text evidence="9">The sequence shown here is derived from an EMBL/GenBank/DDBJ whole genome shotgun (WGS) entry which is preliminary data.</text>
</comment>
<sequence length="391" mass="42769">MSLFDNLRGDARNVPESDIVAAINYGRARPGTIPLWAGEGDLPTPDFITQAAQAGLANGETFYTWQRGIPELRQALARYYIRHFGHAFQPEEFIVTASGMHAIQLALQATTGAGDEAIYLSPAWPNFAGAVGVSGATPVPVPLTETGNGWVCDLERVEAAVTERTRALFINTPSNPNGWTADHETLRGLLDLARRKNLWIIADEIYSLYHYSGSRAPSFLDVMEPEDRILFVNSFSKNWAMTGWRIGWLRIHPDLQQVFENLIQYSTSGVAQFMQRGAVAALDEGDAFVASQVERAHKARDLVCSALLDTGRVRMSVPQGAFYAFFAVDGISDSRNATFDIIDKASVGLAPGTAFGAAGAGHFRLCFHRNLEQLEEAAGRLADYFRAQPAG</sequence>
<proteinExistence type="inferred from homology"/>
<evidence type="ECO:0000313" key="10">
    <source>
        <dbReference type="Proteomes" id="UP000630142"/>
    </source>
</evidence>
<dbReference type="InterPro" id="IPR050596">
    <property type="entry name" value="AspAT/PAT-like"/>
</dbReference>
<dbReference type="Pfam" id="PF00155">
    <property type="entry name" value="Aminotran_1_2"/>
    <property type="match status" value="1"/>
</dbReference>
<reference evidence="9" key="1">
    <citation type="journal article" date="2014" name="Int. J. Syst. Evol. Microbiol.">
        <title>Complete genome sequence of Corynebacterium casei LMG S-19264T (=DSM 44701T), isolated from a smear-ripened cheese.</title>
        <authorList>
            <consortium name="US DOE Joint Genome Institute (JGI-PGF)"/>
            <person name="Walter F."/>
            <person name="Albersmeier A."/>
            <person name="Kalinowski J."/>
            <person name="Ruckert C."/>
        </authorList>
    </citation>
    <scope>NUCLEOTIDE SEQUENCE</scope>
    <source>
        <strain evidence="9">KCTC 42249</strain>
    </source>
</reference>
<comment type="cofactor">
    <cofactor evidence="1 7">
        <name>pyridoxal 5'-phosphate</name>
        <dbReference type="ChEBI" id="CHEBI:597326"/>
    </cofactor>
</comment>
<reference evidence="9" key="2">
    <citation type="submission" date="2020-09" db="EMBL/GenBank/DDBJ databases">
        <authorList>
            <person name="Sun Q."/>
            <person name="Kim S."/>
        </authorList>
    </citation>
    <scope>NUCLEOTIDE SEQUENCE</scope>
    <source>
        <strain evidence="9">KCTC 42249</strain>
    </source>
</reference>
<dbReference type="Gene3D" id="3.90.1150.10">
    <property type="entry name" value="Aspartate Aminotransferase, domain 1"/>
    <property type="match status" value="1"/>
</dbReference>
<evidence type="ECO:0000256" key="3">
    <source>
        <dbReference type="ARBA" id="ARBA00022576"/>
    </source>
</evidence>
<accession>A0A8J3GKX9</accession>
<dbReference type="EC" id="2.6.1.-" evidence="7"/>